<dbReference type="PROSITE" id="PS51898">
    <property type="entry name" value="TYR_RECOMBINASE"/>
    <property type="match status" value="1"/>
</dbReference>
<gene>
    <name evidence="4" type="ORF">EGC76_10985</name>
</gene>
<comment type="caution">
    <text evidence="4">The sequence shown here is derived from an EMBL/GenBank/DDBJ whole genome shotgun (WGS) entry which is preliminary data.</text>
</comment>
<dbReference type="PANTHER" id="PTHR30349:SF64">
    <property type="entry name" value="PROPHAGE INTEGRASE INTD-RELATED"/>
    <property type="match status" value="1"/>
</dbReference>
<dbReference type="GO" id="GO:0006310">
    <property type="term" value="P:DNA recombination"/>
    <property type="evidence" value="ECO:0007669"/>
    <property type="project" value="UniProtKB-KW"/>
</dbReference>
<dbReference type="SUPFAM" id="SSF56349">
    <property type="entry name" value="DNA breaking-rejoining enzymes"/>
    <property type="match status" value="1"/>
</dbReference>
<dbReference type="OrthoDB" id="6629433at2"/>
<reference evidence="4 5" key="1">
    <citation type="submission" date="2018-12" db="EMBL/GenBank/DDBJ databases">
        <authorList>
            <person name="Li A."/>
            <person name="Zhang M."/>
            <person name="Zhu H."/>
        </authorList>
    </citation>
    <scope>NUCLEOTIDE SEQUENCE [LARGE SCALE GENOMIC DNA]</scope>
    <source>
        <strain evidence="4 5">R04H25</strain>
    </source>
</reference>
<evidence type="ECO:0000256" key="1">
    <source>
        <dbReference type="ARBA" id="ARBA00022908"/>
    </source>
</evidence>
<proteinExistence type="predicted"/>
<dbReference type="InterPro" id="IPR011010">
    <property type="entry name" value="DNA_brk_join_enz"/>
</dbReference>
<sequence>MAKLIYSTNVSVGSKVDISDVAIRFLGGVPLGRLPTLYDAKGQFVIPVNQWFIHLSSVKKLEDLSSYAKALKRYWTFLDTHDLRWDYFPQLKSFKPTYRFRNEELLKHANDGLLAYSTANNYMSHVIQFYKWAAYEDYFSISAENKPFEVEFVSIKSRGPLAHLRPRFTVETSDLRIRVPRDSISSNVRSLSPLTIESISNLAASLRYSPVEFRLISFLGILCGLRAEEAAGITLNALVRAVPRDDSQLYFNLTIGPQVGVPTKFNKTRTIEISRTLLDQLKKYAISERRYNRLNKLQSQLRLTDDSNIQASDLAKKSKIHNTAHDNKQKSAQVYEPLFISQLGNPITSKGISTRFGELRRKIETSGSNFQHKFHDLRSTYATYRLHSLLTSGLDPATSLDLIMQWMGHNHESTTWKYLQYLKRKEALKDKISMLDNIMHEALMEAGID</sequence>
<dbReference type="InterPro" id="IPR013762">
    <property type="entry name" value="Integrase-like_cat_sf"/>
</dbReference>
<protein>
    <submittedName>
        <fullName evidence="4">Site-specific integrase</fullName>
    </submittedName>
</protein>
<name>A0A443YXY0_9GAMM</name>
<dbReference type="EMBL" id="RSFE01000010">
    <property type="protein sequence ID" value="RWU08863.1"/>
    <property type="molecule type" value="Genomic_DNA"/>
</dbReference>
<feature type="domain" description="Tyr recombinase" evidence="3">
    <location>
        <begin position="189"/>
        <end position="433"/>
    </location>
</feature>
<dbReference type="GO" id="GO:0015074">
    <property type="term" value="P:DNA integration"/>
    <property type="evidence" value="ECO:0007669"/>
    <property type="project" value="UniProtKB-KW"/>
</dbReference>
<keyword evidence="2" id="KW-0233">DNA recombination</keyword>
<accession>A0A443YXY0</accession>
<dbReference type="PANTHER" id="PTHR30349">
    <property type="entry name" value="PHAGE INTEGRASE-RELATED"/>
    <property type="match status" value="1"/>
</dbReference>
<dbReference type="Gene3D" id="1.10.443.10">
    <property type="entry name" value="Intergrase catalytic core"/>
    <property type="match status" value="1"/>
</dbReference>
<dbReference type="InterPro" id="IPR050090">
    <property type="entry name" value="Tyrosine_recombinase_XerCD"/>
</dbReference>
<dbReference type="InterPro" id="IPR002104">
    <property type="entry name" value="Integrase_catalytic"/>
</dbReference>
<dbReference type="Pfam" id="PF00589">
    <property type="entry name" value="Phage_integrase"/>
    <property type="match status" value="1"/>
</dbReference>
<dbReference type="GO" id="GO:0003677">
    <property type="term" value="F:DNA binding"/>
    <property type="evidence" value="ECO:0007669"/>
    <property type="project" value="InterPro"/>
</dbReference>
<keyword evidence="5" id="KW-1185">Reference proteome</keyword>
<dbReference type="Proteomes" id="UP000288789">
    <property type="component" value="Unassembled WGS sequence"/>
</dbReference>
<dbReference type="AlphaFoldDB" id="A0A443YXY0"/>
<dbReference type="RefSeq" id="WP_128353051.1">
    <property type="nucleotide sequence ID" value="NZ_RSFE01000010.1"/>
</dbReference>
<keyword evidence="1" id="KW-0229">DNA integration</keyword>
<evidence type="ECO:0000313" key="4">
    <source>
        <dbReference type="EMBL" id="RWU08863.1"/>
    </source>
</evidence>
<organism evidence="4 5">
    <name type="scientific">Pseudidiomarina gelatinasegens</name>
    <dbReference type="NCBI Taxonomy" id="2487740"/>
    <lineage>
        <taxon>Bacteria</taxon>
        <taxon>Pseudomonadati</taxon>
        <taxon>Pseudomonadota</taxon>
        <taxon>Gammaproteobacteria</taxon>
        <taxon>Alteromonadales</taxon>
        <taxon>Idiomarinaceae</taxon>
        <taxon>Pseudidiomarina</taxon>
    </lineage>
</organism>
<evidence type="ECO:0000313" key="5">
    <source>
        <dbReference type="Proteomes" id="UP000288789"/>
    </source>
</evidence>
<evidence type="ECO:0000256" key="2">
    <source>
        <dbReference type="ARBA" id="ARBA00023172"/>
    </source>
</evidence>
<evidence type="ECO:0000259" key="3">
    <source>
        <dbReference type="PROSITE" id="PS51898"/>
    </source>
</evidence>